<dbReference type="AlphaFoldDB" id="A0A699RXM1"/>
<evidence type="ECO:0000313" key="2">
    <source>
        <dbReference type="EMBL" id="GFC87864.1"/>
    </source>
</evidence>
<feature type="non-terminal residue" evidence="2">
    <location>
        <position position="1"/>
    </location>
</feature>
<reference evidence="2" key="1">
    <citation type="journal article" date="2019" name="Sci. Rep.">
        <title>Draft genome of Tanacetum cinerariifolium, the natural source of mosquito coil.</title>
        <authorList>
            <person name="Yamashiro T."/>
            <person name="Shiraishi A."/>
            <person name="Satake H."/>
            <person name="Nakayama K."/>
        </authorList>
    </citation>
    <scope>NUCLEOTIDE SEQUENCE</scope>
</reference>
<dbReference type="EMBL" id="BKCJ011112548">
    <property type="protein sequence ID" value="GFC87864.1"/>
    <property type="molecule type" value="Genomic_DNA"/>
</dbReference>
<sequence length="105" mass="11689">LEALHRHERIREAESETSRTEVALGTGPTVPELAGCTYATFIKCDPLPFIGTEGAVVRLAYQLAGQLIQDKADEATEGEKTKGESDRGGRGDNRREHNRRQNQRR</sequence>
<feature type="compositionally biased region" description="Basic residues" evidence="1">
    <location>
        <begin position="96"/>
        <end position="105"/>
    </location>
</feature>
<organism evidence="2">
    <name type="scientific">Tanacetum cinerariifolium</name>
    <name type="common">Dalmatian daisy</name>
    <name type="synonym">Chrysanthemum cinerariifolium</name>
    <dbReference type="NCBI Taxonomy" id="118510"/>
    <lineage>
        <taxon>Eukaryota</taxon>
        <taxon>Viridiplantae</taxon>
        <taxon>Streptophyta</taxon>
        <taxon>Embryophyta</taxon>
        <taxon>Tracheophyta</taxon>
        <taxon>Spermatophyta</taxon>
        <taxon>Magnoliopsida</taxon>
        <taxon>eudicotyledons</taxon>
        <taxon>Gunneridae</taxon>
        <taxon>Pentapetalae</taxon>
        <taxon>asterids</taxon>
        <taxon>campanulids</taxon>
        <taxon>Asterales</taxon>
        <taxon>Asteraceae</taxon>
        <taxon>Asteroideae</taxon>
        <taxon>Anthemideae</taxon>
        <taxon>Anthemidinae</taxon>
        <taxon>Tanacetum</taxon>
    </lineage>
</organism>
<proteinExistence type="predicted"/>
<name>A0A699RXM1_TANCI</name>
<comment type="caution">
    <text evidence="2">The sequence shown here is derived from an EMBL/GenBank/DDBJ whole genome shotgun (WGS) entry which is preliminary data.</text>
</comment>
<feature type="compositionally biased region" description="Basic and acidic residues" evidence="1">
    <location>
        <begin position="9"/>
        <end position="19"/>
    </location>
</feature>
<protein>
    <recommendedName>
        <fullName evidence="3">Reverse transcriptase domain-containing protein</fullName>
    </recommendedName>
</protein>
<evidence type="ECO:0008006" key="3">
    <source>
        <dbReference type="Google" id="ProtNLM"/>
    </source>
</evidence>
<feature type="region of interest" description="Disordered" evidence="1">
    <location>
        <begin position="1"/>
        <end position="27"/>
    </location>
</feature>
<feature type="region of interest" description="Disordered" evidence="1">
    <location>
        <begin position="71"/>
        <end position="105"/>
    </location>
</feature>
<accession>A0A699RXM1</accession>
<evidence type="ECO:0000256" key="1">
    <source>
        <dbReference type="SAM" id="MobiDB-lite"/>
    </source>
</evidence>
<gene>
    <name evidence="2" type="ORF">Tci_859834</name>
</gene>
<feature type="non-terminal residue" evidence="2">
    <location>
        <position position="105"/>
    </location>
</feature>
<feature type="compositionally biased region" description="Basic and acidic residues" evidence="1">
    <location>
        <begin position="71"/>
        <end position="95"/>
    </location>
</feature>